<evidence type="ECO:0000256" key="1">
    <source>
        <dbReference type="SAM" id="MobiDB-lite"/>
    </source>
</evidence>
<feature type="compositionally biased region" description="Low complexity" evidence="1">
    <location>
        <begin position="188"/>
        <end position="198"/>
    </location>
</feature>
<protein>
    <submittedName>
        <fullName evidence="2">Uncharacterized protein</fullName>
    </submittedName>
</protein>
<sequence>MKNRTNLKSAMLITAVFLISVISCQKDDTITQEEKSFSMKAETISLMSEEETSYAVDLYHNQMAKVSRKEPINFDNRDLAEVRDYTGKIHYTYKVTTNEDNERTFHNVVITNWDGYFKTILVKYEMTDEYYQKFTETGDFTTFTGTITASLLTADGGYPCGEMPSLGIPTTGGNGPGGGGGGGDYGDGEPWNPNGNGNPHNQTLVDYMYLSISIRSISSGSGSGSKWRYGHRTPRDFTVSGVSEALNIEPIDETRNPCGDGGEYGVLVPLDFSKIIVDNITEDSNLDPCISSVISDLKNLTEKNMAEVIRKLDAFPSPYTTNIKNGTLPDNAAGSPARTIRTPGNPEYNYTIIIDPEYTPNTNKLGYATIILHEMIHAYLLTLIDDGPEGSGSENFPDLFEKLVEKQFGPNPQNFHHQIMAEKYVDALARALQEFQTGNPVPDNTSPSQNYTDLAWGGLKDAPIYQTTSSLTNEDRERINKRYASEIMNITIGTTVPLGDTCE</sequence>
<reference evidence="2 3" key="1">
    <citation type="submission" date="2013-09" db="EMBL/GenBank/DDBJ databases">
        <authorList>
            <person name="Zeng Z."/>
            <person name="Chen C."/>
        </authorList>
    </citation>
    <scope>NUCLEOTIDE SEQUENCE [LARGE SCALE GENOMIC DNA]</scope>
    <source>
        <strain evidence="2 3">F44-8</strain>
    </source>
</reference>
<feature type="region of interest" description="Disordered" evidence="1">
    <location>
        <begin position="171"/>
        <end position="198"/>
    </location>
</feature>
<keyword evidence="3" id="KW-1185">Reference proteome</keyword>
<dbReference type="Proteomes" id="UP000030129">
    <property type="component" value="Unassembled WGS sequence"/>
</dbReference>
<feature type="compositionally biased region" description="Gly residues" evidence="1">
    <location>
        <begin position="171"/>
        <end position="185"/>
    </location>
</feature>
<accession>A0A0A2LI40</accession>
<comment type="caution">
    <text evidence="2">The sequence shown here is derived from an EMBL/GenBank/DDBJ whole genome shotgun (WGS) entry which is preliminary data.</text>
</comment>
<dbReference type="RefSeq" id="WP_035136044.1">
    <property type="nucleotide sequence ID" value="NZ_JRLV01000025.1"/>
</dbReference>
<dbReference type="eggNOG" id="ENOG50338JD">
    <property type="taxonomic scope" value="Bacteria"/>
</dbReference>
<dbReference type="STRING" id="1406840.Q763_16370"/>
<dbReference type="EMBL" id="JRLV01000025">
    <property type="protein sequence ID" value="KGO78858.1"/>
    <property type="molecule type" value="Genomic_DNA"/>
</dbReference>
<dbReference type="PROSITE" id="PS51257">
    <property type="entry name" value="PROKAR_LIPOPROTEIN"/>
    <property type="match status" value="1"/>
</dbReference>
<name>A0A0A2LI40_9FLAO</name>
<gene>
    <name evidence="2" type="ORF">Q763_16370</name>
</gene>
<dbReference type="AlphaFoldDB" id="A0A0A2LI40"/>
<organism evidence="2 3">
    <name type="scientific">Flavobacterium beibuense F44-8</name>
    <dbReference type="NCBI Taxonomy" id="1406840"/>
    <lineage>
        <taxon>Bacteria</taxon>
        <taxon>Pseudomonadati</taxon>
        <taxon>Bacteroidota</taxon>
        <taxon>Flavobacteriia</taxon>
        <taxon>Flavobacteriales</taxon>
        <taxon>Flavobacteriaceae</taxon>
        <taxon>Flavobacterium</taxon>
    </lineage>
</organism>
<evidence type="ECO:0000313" key="2">
    <source>
        <dbReference type="EMBL" id="KGO78858.1"/>
    </source>
</evidence>
<proteinExistence type="predicted"/>
<evidence type="ECO:0000313" key="3">
    <source>
        <dbReference type="Proteomes" id="UP000030129"/>
    </source>
</evidence>